<dbReference type="SUPFAM" id="SSF55729">
    <property type="entry name" value="Acyl-CoA N-acyltransferases (Nat)"/>
    <property type="match status" value="1"/>
</dbReference>
<dbReference type="RefSeq" id="WP_038087912.1">
    <property type="nucleotide sequence ID" value="NZ_JMIR01000013.1"/>
</dbReference>
<organism evidence="2 3">
    <name type="scientific">Tumebacillus flagellatus</name>
    <dbReference type="NCBI Taxonomy" id="1157490"/>
    <lineage>
        <taxon>Bacteria</taxon>
        <taxon>Bacillati</taxon>
        <taxon>Bacillota</taxon>
        <taxon>Bacilli</taxon>
        <taxon>Bacillales</taxon>
        <taxon>Alicyclobacillaceae</taxon>
        <taxon>Tumebacillus</taxon>
    </lineage>
</organism>
<reference evidence="2 3" key="1">
    <citation type="journal article" date="2013" name="Int. J. Syst. Evol. Microbiol.">
        <title>Tumebacillus flagellatus sp. nov., an alpha-amylase/pullulanase-producing bacterium isolated from cassava wastewater.</title>
        <authorList>
            <person name="Wang Q."/>
            <person name="Xie N."/>
            <person name="Qin Y."/>
            <person name="Shen N."/>
            <person name="Zhu J."/>
            <person name="Mi H."/>
            <person name="Huang R."/>
        </authorList>
    </citation>
    <scope>NUCLEOTIDE SEQUENCE [LARGE SCALE GENOMIC DNA]</scope>
    <source>
        <strain evidence="2 3">GST4</strain>
    </source>
</reference>
<dbReference type="PANTHER" id="PTHR13355:SF11">
    <property type="entry name" value="GLUCOSAMINE 6-PHOSPHATE N-ACETYLTRANSFERASE"/>
    <property type="match status" value="1"/>
</dbReference>
<sequence>MITVEKVTTDEQYQQALAIRTEVFIEEQQVPPELEVDEYEQVATHVVAYSESGEAVAAGRILPYGDGVGKMQRIAVLKQARTGGYGRAVMNKLEEIGRELGYTEFVLEAQTHAEGFYEKLGYQTLSPEPFLEAGIWHVKMVKHL</sequence>
<dbReference type="OrthoDB" id="9796171at2"/>
<dbReference type="InterPro" id="IPR039143">
    <property type="entry name" value="GNPNAT1-like"/>
</dbReference>
<dbReference type="Proteomes" id="UP000027931">
    <property type="component" value="Unassembled WGS sequence"/>
</dbReference>
<keyword evidence="2" id="KW-0808">Transferase</keyword>
<dbReference type="Gene3D" id="3.40.630.30">
    <property type="match status" value="1"/>
</dbReference>
<dbReference type="eggNOG" id="COG2153">
    <property type="taxonomic scope" value="Bacteria"/>
</dbReference>
<evidence type="ECO:0000313" key="2">
    <source>
        <dbReference type="EMBL" id="KEO83216.1"/>
    </source>
</evidence>
<dbReference type="InterPro" id="IPR016181">
    <property type="entry name" value="Acyl_CoA_acyltransferase"/>
</dbReference>
<dbReference type="AlphaFoldDB" id="A0A074LM85"/>
<evidence type="ECO:0000313" key="3">
    <source>
        <dbReference type="Proteomes" id="UP000027931"/>
    </source>
</evidence>
<dbReference type="EMBL" id="JMIR01000013">
    <property type="protein sequence ID" value="KEO83216.1"/>
    <property type="molecule type" value="Genomic_DNA"/>
</dbReference>
<dbReference type="PANTHER" id="PTHR13355">
    <property type="entry name" value="GLUCOSAMINE 6-PHOSPHATE N-ACETYLTRANSFERASE"/>
    <property type="match status" value="1"/>
</dbReference>
<dbReference type="PROSITE" id="PS51186">
    <property type="entry name" value="GNAT"/>
    <property type="match status" value="1"/>
</dbReference>
<dbReference type="CDD" id="cd04301">
    <property type="entry name" value="NAT_SF"/>
    <property type="match status" value="1"/>
</dbReference>
<protein>
    <submittedName>
        <fullName evidence="2">GCN5 family acetyltransferase</fullName>
    </submittedName>
</protein>
<evidence type="ECO:0000259" key="1">
    <source>
        <dbReference type="PROSITE" id="PS51186"/>
    </source>
</evidence>
<dbReference type="Pfam" id="PF13673">
    <property type="entry name" value="Acetyltransf_10"/>
    <property type="match status" value="1"/>
</dbReference>
<dbReference type="GO" id="GO:0004343">
    <property type="term" value="F:glucosamine 6-phosphate N-acetyltransferase activity"/>
    <property type="evidence" value="ECO:0007669"/>
    <property type="project" value="TreeGrafter"/>
</dbReference>
<keyword evidence="3" id="KW-1185">Reference proteome</keyword>
<comment type="caution">
    <text evidence="2">The sequence shown here is derived from an EMBL/GenBank/DDBJ whole genome shotgun (WGS) entry which is preliminary data.</text>
</comment>
<accession>A0A074LM85</accession>
<gene>
    <name evidence="2" type="ORF">EL26_11015</name>
</gene>
<name>A0A074LM85_9BACL</name>
<dbReference type="InterPro" id="IPR000182">
    <property type="entry name" value="GNAT_dom"/>
</dbReference>
<dbReference type="STRING" id="1157490.EL26_11015"/>
<feature type="domain" description="N-acetyltransferase" evidence="1">
    <location>
        <begin position="2"/>
        <end position="144"/>
    </location>
</feature>
<proteinExistence type="predicted"/>